<reference evidence="1" key="1">
    <citation type="submission" date="2019-12" db="EMBL/GenBank/DDBJ databases">
        <title>Genome sequencing and annotation of Brassica cretica.</title>
        <authorList>
            <person name="Studholme D.J."/>
            <person name="Sarris P.F."/>
        </authorList>
    </citation>
    <scope>NUCLEOTIDE SEQUENCE</scope>
    <source>
        <strain evidence="1">PFS-102/07</strain>
        <tissue evidence="1">Leaf</tissue>
    </source>
</reference>
<proteinExistence type="predicted"/>
<name>A0A8S9KEN0_BRACR</name>
<organism evidence="1">
    <name type="scientific">Brassica cretica</name>
    <name type="common">Mustard</name>
    <dbReference type="NCBI Taxonomy" id="69181"/>
    <lineage>
        <taxon>Eukaryota</taxon>
        <taxon>Viridiplantae</taxon>
        <taxon>Streptophyta</taxon>
        <taxon>Embryophyta</taxon>
        <taxon>Tracheophyta</taxon>
        <taxon>Spermatophyta</taxon>
        <taxon>Magnoliopsida</taxon>
        <taxon>eudicotyledons</taxon>
        <taxon>Gunneridae</taxon>
        <taxon>Pentapetalae</taxon>
        <taxon>rosids</taxon>
        <taxon>malvids</taxon>
        <taxon>Brassicales</taxon>
        <taxon>Brassicaceae</taxon>
        <taxon>Brassiceae</taxon>
        <taxon>Brassica</taxon>
    </lineage>
</organism>
<gene>
    <name evidence="1" type="ORF">F2Q70_00039598</name>
</gene>
<comment type="caution">
    <text evidence="1">The sequence shown here is derived from an EMBL/GenBank/DDBJ whole genome shotgun (WGS) entry which is preliminary data.</text>
</comment>
<dbReference type="EMBL" id="QGKY02000190">
    <property type="protein sequence ID" value="KAF2591938.1"/>
    <property type="molecule type" value="Genomic_DNA"/>
</dbReference>
<sequence>MIKITKRDNEYMEDGYSYINSMEMVNKGVDMLFELIRTGVGDNHYKKTRRIPTEVPTDINVVGHL</sequence>
<protein>
    <submittedName>
        <fullName evidence="1">Uncharacterized protein</fullName>
    </submittedName>
</protein>
<dbReference type="AlphaFoldDB" id="A0A8S9KEN0"/>
<evidence type="ECO:0000313" key="1">
    <source>
        <dbReference type="EMBL" id="KAF2591938.1"/>
    </source>
</evidence>
<accession>A0A8S9KEN0</accession>